<dbReference type="InterPro" id="IPR010291">
    <property type="entry name" value="Ion_channel_UNC-93"/>
</dbReference>
<dbReference type="SUPFAM" id="SSF103473">
    <property type="entry name" value="MFS general substrate transporter"/>
    <property type="match status" value="1"/>
</dbReference>
<dbReference type="EMBL" id="JAODUP010000166">
    <property type="protein sequence ID" value="KAK2158648.1"/>
    <property type="molecule type" value="Genomic_DNA"/>
</dbReference>
<keyword evidence="3 7" id="KW-0812">Transmembrane</keyword>
<feature type="transmembrane region" description="Helical" evidence="7">
    <location>
        <begin position="395"/>
        <end position="413"/>
    </location>
</feature>
<dbReference type="PANTHER" id="PTHR19444:SF13">
    <property type="entry name" value="PROTEIN UNC-93 HOMOLOG A"/>
    <property type="match status" value="1"/>
</dbReference>
<feature type="transmembrane region" description="Helical" evidence="7">
    <location>
        <begin position="329"/>
        <end position="347"/>
    </location>
</feature>
<dbReference type="InterPro" id="IPR036259">
    <property type="entry name" value="MFS_trans_sf"/>
</dbReference>
<evidence type="ECO:0000256" key="7">
    <source>
        <dbReference type="SAM" id="Phobius"/>
    </source>
</evidence>
<feature type="region of interest" description="Disordered" evidence="6">
    <location>
        <begin position="1"/>
        <end position="32"/>
    </location>
</feature>
<dbReference type="Pfam" id="PF05978">
    <property type="entry name" value="UNC-93"/>
    <property type="match status" value="1"/>
</dbReference>
<dbReference type="GO" id="GO:0016020">
    <property type="term" value="C:membrane"/>
    <property type="evidence" value="ECO:0007669"/>
    <property type="project" value="UniProtKB-SubCell"/>
</dbReference>
<keyword evidence="4 7" id="KW-1133">Transmembrane helix</keyword>
<dbReference type="InterPro" id="IPR051951">
    <property type="entry name" value="UNC-93_regulatory"/>
</dbReference>
<evidence type="ECO:0000256" key="3">
    <source>
        <dbReference type="ARBA" id="ARBA00022692"/>
    </source>
</evidence>
<feature type="transmembrane region" description="Helical" evidence="7">
    <location>
        <begin position="353"/>
        <end position="374"/>
    </location>
</feature>
<feature type="transmembrane region" description="Helical" evidence="7">
    <location>
        <begin position="45"/>
        <end position="69"/>
    </location>
</feature>
<protein>
    <submittedName>
        <fullName evidence="8">Uncharacterized protein</fullName>
    </submittedName>
</protein>
<evidence type="ECO:0000256" key="5">
    <source>
        <dbReference type="ARBA" id="ARBA00023136"/>
    </source>
</evidence>
<dbReference type="Proteomes" id="UP001208570">
    <property type="component" value="Unassembled WGS sequence"/>
</dbReference>
<name>A0AAD9N7U8_9ANNE</name>
<dbReference type="AlphaFoldDB" id="A0AAD9N7U8"/>
<gene>
    <name evidence="8" type="ORF">LSH36_166g04080</name>
</gene>
<proteinExistence type="inferred from homology"/>
<feature type="transmembrane region" description="Helical" evidence="7">
    <location>
        <begin position="268"/>
        <end position="291"/>
    </location>
</feature>
<comment type="caution">
    <text evidence="8">The sequence shown here is derived from an EMBL/GenBank/DDBJ whole genome shotgun (WGS) entry which is preliminary data.</text>
</comment>
<reference evidence="8" key="1">
    <citation type="journal article" date="2023" name="Mol. Biol. Evol.">
        <title>Third-Generation Sequencing Reveals the Adaptive Role of the Epigenome in Three Deep-Sea Polychaetes.</title>
        <authorList>
            <person name="Perez M."/>
            <person name="Aroh O."/>
            <person name="Sun Y."/>
            <person name="Lan Y."/>
            <person name="Juniper S.K."/>
            <person name="Young C.R."/>
            <person name="Angers B."/>
            <person name="Qian P.Y."/>
        </authorList>
    </citation>
    <scope>NUCLEOTIDE SEQUENCE</scope>
    <source>
        <strain evidence="8">P08H-3</strain>
    </source>
</reference>
<sequence length="533" mass="59447">MPTVEEQEEETGGEADPLSRSEDAEFKATQSTGNREETKRILKNLIVMGFIYFLVFVAYCALADLQSSLFIADGLGMTCQAIIYSTFIVSSCFLPVLAVSCIGHKWSLVVSLYGYVIWLAANGYANWYTMTISSVLIGISAGPLWTVFGAYINILATRYAELTGKARGGVLSLFFGFVIAMLKSCRLFGSLLSWVVLQVDVKNVTMQRPEETKYCGADDCPWLNTTNVFYAQPPIEKVRFSVFLDEAEEDEFPDKISRYTITQRCSRMVWILVGCCVAIGIAAIVICMACLDSLPLDWYTEEHESHQSAFGKAKISLLAAGKLHGNIDLLLMIPLFVFHGMMLGYIQADFNKAFVTCVLGIWMVGLIMLPNSVIGIPASLLSGTFGRKFNTLQQFSACFLLDASFLLTSLFWIPRQDQMAVLLVMSSINGITDAVWQGQTNVLVGTIFPTNDAAFANYRVWNAAGNAVIFATTGSMCVRTRLYMLLSVLILSMICLIVVHKRYRYRNNSEEYELCNTDMLETIEQSQTRRRIE</sequence>
<evidence type="ECO:0000313" key="9">
    <source>
        <dbReference type="Proteomes" id="UP001208570"/>
    </source>
</evidence>
<evidence type="ECO:0000256" key="2">
    <source>
        <dbReference type="ARBA" id="ARBA00009172"/>
    </source>
</evidence>
<keyword evidence="5 7" id="KW-0472">Membrane</keyword>
<feature type="transmembrane region" description="Helical" evidence="7">
    <location>
        <begin position="482"/>
        <end position="499"/>
    </location>
</feature>
<evidence type="ECO:0000313" key="8">
    <source>
        <dbReference type="EMBL" id="KAK2158648.1"/>
    </source>
</evidence>
<evidence type="ECO:0000256" key="4">
    <source>
        <dbReference type="ARBA" id="ARBA00022989"/>
    </source>
</evidence>
<comment type="similarity">
    <text evidence="2">Belongs to the unc-93 family.</text>
</comment>
<feature type="compositionally biased region" description="Basic and acidic residues" evidence="6">
    <location>
        <begin position="17"/>
        <end position="26"/>
    </location>
</feature>
<evidence type="ECO:0000256" key="1">
    <source>
        <dbReference type="ARBA" id="ARBA00004141"/>
    </source>
</evidence>
<feature type="transmembrane region" description="Helical" evidence="7">
    <location>
        <begin position="106"/>
        <end position="125"/>
    </location>
</feature>
<accession>A0AAD9N7U8</accession>
<feature type="compositionally biased region" description="Acidic residues" evidence="6">
    <location>
        <begin position="1"/>
        <end position="13"/>
    </location>
</feature>
<keyword evidence="9" id="KW-1185">Reference proteome</keyword>
<evidence type="ECO:0000256" key="6">
    <source>
        <dbReference type="SAM" id="MobiDB-lite"/>
    </source>
</evidence>
<organism evidence="8 9">
    <name type="scientific">Paralvinella palmiformis</name>
    <dbReference type="NCBI Taxonomy" id="53620"/>
    <lineage>
        <taxon>Eukaryota</taxon>
        <taxon>Metazoa</taxon>
        <taxon>Spiralia</taxon>
        <taxon>Lophotrochozoa</taxon>
        <taxon>Annelida</taxon>
        <taxon>Polychaeta</taxon>
        <taxon>Sedentaria</taxon>
        <taxon>Canalipalpata</taxon>
        <taxon>Terebellida</taxon>
        <taxon>Terebelliformia</taxon>
        <taxon>Alvinellidae</taxon>
        <taxon>Paralvinella</taxon>
    </lineage>
</organism>
<feature type="transmembrane region" description="Helical" evidence="7">
    <location>
        <begin position="131"/>
        <end position="156"/>
    </location>
</feature>
<dbReference type="PANTHER" id="PTHR19444">
    <property type="entry name" value="UNC-93 RELATED"/>
    <property type="match status" value="1"/>
</dbReference>
<feature type="transmembrane region" description="Helical" evidence="7">
    <location>
        <begin position="81"/>
        <end position="99"/>
    </location>
</feature>
<comment type="subcellular location">
    <subcellularLocation>
        <location evidence="1">Membrane</location>
        <topology evidence="1">Multi-pass membrane protein</topology>
    </subcellularLocation>
</comment>